<accession>A0A377PYR6</accession>
<evidence type="ECO:0000256" key="1">
    <source>
        <dbReference type="ARBA" id="ARBA00022679"/>
    </source>
</evidence>
<dbReference type="EC" id="2.4.1.-" evidence="5"/>
<name>A0A377PYR6_9HELI</name>
<proteinExistence type="inferred from homology"/>
<dbReference type="Proteomes" id="UP000255269">
    <property type="component" value="Unassembled WGS sequence"/>
</dbReference>
<evidence type="ECO:0000259" key="4">
    <source>
        <dbReference type="Pfam" id="PF02709"/>
    </source>
</evidence>
<dbReference type="RefSeq" id="WP_115056633.1">
    <property type="nucleotide sequence ID" value="NZ_UGJF01000001.1"/>
</dbReference>
<feature type="domain" description="Galactosyltransferase C-terminal" evidence="4">
    <location>
        <begin position="450"/>
        <end position="520"/>
    </location>
</feature>
<protein>
    <submittedName>
        <fullName evidence="5">Putative two-domain glycosyltransferase</fullName>
        <ecNumber evidence="5">2.4.1.-</ecNumber>
    </submittedName>
</protein>
<gene>
    <name evidence="5" type="primary">kfoC_1</name>
    <name evidence="5" type="ORF">NCTC13156_00203</name>
</gene>
<organism evidence="5 6">
    <name type="scientific">Helicobacter pullorum</name>
    <dbReference type="NCBI Taxonomy" id="35818"/>
    <lineage>
        <taxon>Bacteria</taxon>
        <taxon>Pseudomonadati</taxon>
        <taxon>Campylobacterota</taxon>
        <taxon>Epsilonproteobacteria</taxon>
        <taxon>Campylobacterales</taxon>
        <taxon>Helicobacteraceae</taxon>
        <taxon>Helicobacter</taxon>
    </lineage>
</organism>
<dbReference type="InterPro" id="IPR027791">
    <property type="entry name" value="Galactosyl_T_C"/>
</dbReference>
<dbReference type="InterPro" id="IPR029044">
    <property type="entry name" value="Nucleotide-diphossugar_trans"/>
</dbReference>
<dbReference type="PANTHER" id="PTHR43630:SF2">
    <property type="entry name" value="GLYCOSYLTRANSFERASE"/>
    <property type="match status" value="1"/>
</dbReference>
<feature type="domain" description="Glycosyltransferase 2-like" evidence="3">
    <location>
        <begin position="284"/>
        <end position="442"/>
    </location>
</feature>
<evidence type="ECO:0000256" key="2">
    <source>
        <dbReference type="ARBA" id="ARBA00038494"/>
    </source>
</evidence>
<evidence type="ECO:0000259" key="3">
    <source>
        <dbReference type="Pfam" id="PF00535"/>
    </source>
</evidence>
<dbReference type="PANTHER" id="PTHR43630">
    <property type="entry name" value="POLY-BETA-1,6-N-ACETYL-D-GLUCOSAMINE SYNTHASE"/>
    <property type="match status" value="1"/>
</dbReference>
<dbReference type="Gene3D" id="3.90.550.10">
    <property type="entry name" value="Spore Coat Polysaccharide Biosynthesis Protein SpsA, Chain A"/>
    <property type="match status" value="2"/>
</dbReference>
<evidence type="ECO:0000313" key="5">
    <source>
        <dbReference type="EMBL" id="STQ87391.1"/>
    </source>
</evidence>
<dbReference type="Pfam" id="PF00535">
    <property type="entry name" value="Glycos_transf_2"/>
    <property type="match status" value="2"/>
</dbReference>
<dbReference type="EMBL" id="UGJF01000001">
    <property type="protein sequence ID" value="STQ87391.1"/>
    <property type="molecule type" value="Genomic_DNA"/>
</dbReference>
<dbReference type="GO" id="GO:0016757">
    <property type="term" value="F:glycosyltransferase activity"/>
    <property type="evidence" value="ECO:0007669"/>
    <property type="project" value="UniProtKB-KW"/>
</dbReference>
<keyword evidence="5" id="KW-0328">Glycosyltransferase</keyword>
<reference evidence="5 6" key="1">
    <citation type="submission" date="2018-06" db="EMBL/GenBank/DDBJ databases">
        <authorList>
            <consortium name="Pathogen Informatics"/>
            <person name="Doyle S."/>
        </authorList>
    </citation>
    <scope>NUCLEOTIDE SEQUENCE [LARGE SCALE GENOMIC DNA]</scope>
    <source>
        <strain evidence="5 6">NCTC13156</strain>
    </source>
</reference>
<dbReference type="Pfam" id="PF02709">
    <property type="entry name" value="Glyco_transf_7C"/>
    <property type="match status" value="1"/>
</dbReference>
<feature type="domain" description="Glycosyltransferase 2-like" evidence="3">
    <location>
        <begin position="8"/>
        <end position="106"/>
    </location>
</feature>
<comment type="similarity">
    <text evidence="2">Belongs to the glycosyltransferase 2 family. WaaE/KdtX subfamily.</text>
</comment>
<evidence type="ECO:0000313" key="6">
    <source>
        <dbReference type="Proteomes" id="UP000255269"/>
    </source>
</evidence>
<dbReference type="CDD" id="cd06420">
    <property type="entry name" value="GT2_Chondriotin_Pol_N"/>
    <property type="match status" value="1"/>
</dbReference>
<dbReference type="SUPFAM" id="SSF53448">
    <property type="entry name" value="Nucleotide-diphospho-sugar transferases"/>
    <property type="match status" value="2"/>
</dbReference>
<sequence>MVFPISATILVKNAQDTIRECLDSLQEFDEIILLDNGSSDDTLKIAREFDTLYGNLRIYSSEFIGFGALKNLAISYASNDWIFSIDSDEVLESRTLELLKNLFGSESDYNNSESSDTPKQSTLHTGKLPAPNTIYALPRKNLYNGEWIKACGWYPDFVTRIFNKTYTRFNDNIVHESIIIPKDAHLIKLDSGVKHYAFENITHLLDKLQKYSSLWAQQHTHKRSSPLKAIIRGSWSFVRNYVFKKGFLYGYKGFVISVCNALGVFFKYMKLYESTLCPKPRSCSLIITTYNQKERLALVLDSVRDLAVLPTEVLIADDGSTQDTRMLIESFAHDFPCPLRHIWHEDSGFRLSTIRNKAIKEAQGDYIIIIDGDMILEPHFVADHLAYAKPKVFLQGSRVITNSHTSESMLQAYQEGAKSAYKRVFGLGGFKARRCKILSRFVYRTSRIDSEFFTKKDFIKGIRGCNMSFFKADCEAINGFNESFVGWGREDSEFVARFLFNGGQLRRLKFAGVAYHIYHDENPRDMLGVNHNIYLETIRKKKIQW</sequence>
<dbReference type="InterPro" id="IPR001173">
    <property type="entry name" value="Glyco_trans_2-like"/>
</dbReference>
<dbReference type="CDD" id="cd02511">
    <property type="entry name" value="Beta4Glucosyltransferase"/>
    <property type="match status" value="1"/>
</dbReference>
<dbReference type="AlphaFoldDB" id="A0A377PYR6"/>
<keyword evidence="1 5" id="KW-0808">Transferase</keyword>